<proteinExistence type="predicted"/>
<dbReference type="CDD" id="cd07346">
    <property type="entry name" value="ABC_6TM_exporters"/>
    <property type="match status" value="1"/>
</dbReference>
<evidence type="ECO:0000256" key="5">
    <source>
        <dbReference type="SAM" id="Phobius"/>
    </source>
</evidence>
<accession>A0ABV4CPB5</accession>
<organism evidence="8 9">
    <name type="scientific">Saccharopolyspora cebuensis</name>
    <dbReference type="NCBI Taxonomy" id="418759"/>
    <lineage>
        <taxon>Bacteria</taxon>
        <taxon>Bacillati</taxon>
        <taxon>Actinomycetota</taxon>
        <taxon>Actinomycetes</taxon>
        <taxon>Pseudonocardiales</taxon>
        <taxon>Pseudonocardiaceae</taxon>
        <taxon>Saccharopolyspora</taxon>
    </lineage>
</organism>
<dbReference type="InterPro" id="IPR011527">
    <property type="entry name" value="ABC1_TM_dom"/>
</dbReference>
<dbReference type="Proteomes" id="UP001564626">
    <property type="component" value="Unassembled WGS sequence"/>
</dbReference>
<evidence type="ECO:0000256" key="3">
    <source>
        <dbReference type="ARBA" id="ARBA00022989"/>
    </source>
</evidence>
<dbReference type="InterPro" id="IPR036640">
    <property type="entry name" value="ABC1_TM_sf"/>
</dbReference>
<dbReference type="PROSITE" id="PS00211">
    <property type="entry name" value="ABC_TRANSPORTER_1"/>
    <property type="match status" value="1"/>
</dbReference>
<reference evidence="8 9" key="1">
    <citation type="submission" date="2024-08" db="EMBL/GenBank/DDBJ databases">
        <title>Genome mining of Saccharopolyspora cebuensis PGLac3 from Nigerian medicinal plant.</title>
        <authorList>
            <person name="Ezeobiora C.E."/>
            <person name="Igbokwe N.H."/>
            <person name="Amin D.H."/>
            <person name="Mendie U.E."/>
        </authorList>
    </citation>
    <scope>NUCLEOTIDE SEQUENCE [LARGE SCALE GENOMIC DNA]</scope>
    <source>
        <strain evidence="8 9">PGLac3</strain>
    </source>
</reference>
<keyword evidence="3 5" id="KW-1133">Transmembrane helix</keyword>
<evidence type="ECO:0000256" key="1">
    <source>
        <dbReference type="ARBA" id="ARBA00004651"/>
    </source>
</evidence>
<dbReference type="SUPFAM" id="SSF52540">
    <property type="entry name" value="P-loop containing nucleoside triphosphate hydrolases"/>
    <property type="match status" value="1"/>
</dbReference>
<keyword evidence="2 5" id="KW-0812">Transmembrane</keyword>
<dbReference type="Pfam" id="PF00005">
    <property type="entry name" value="ABC_tran"/>
    <property type="match status" value="1"/>
</dbReference>
<evidence type="ECO:0000259" key="6">
    <source>
        <dbReference type="PROSITE" id="PS50893"/>
    </source>
</evidence>
<dbReference type="PANTHER" id="PTHR43394:SF1">
    <property type="entry name" value="ATP-BINDING CASSETTE SUB-FAMILY B MEMBER 10, MITOCHONDRIAL"/>
    <property type="match status" value="1"/>
</dbReference>
<feature type="transmembrane region" description="Helical" evidence="5">
    <location>
        <begin position="140"/>
        <end position="157"/>
    </location>
</feature>
<dbReference type="RefSeq" id="WP_369775131.1">
    <property type="nucleotide sequence ID" value="NZ_JBGEHV010000040.1"/>
</dbReference>
<dbReference type="InterPro" id="IPR027417">
    <property type="entry name" value="P-loop_NTPase"/>
</dbReference>
<dbReference type="InterPro" id="IPR003439">
    <property type="entry name" value="ABC_transporter-like_ATP-bd"/>
</dbReference>
<dbReference type="PANTHER" id="PTHR43394">
    <property type="entry name" value="ATP-DEPENDENT PERMEASE MDL1, MITOCHONDRIAL"/>
    <property type="match status" value="1"/>
</dbReference>
<feature type="transmembrane region" description="Helical" evidence="5">
    <location>
        <begin position="21"/>
        <end position="47"/>
    </location>
</feature>
<evidence type="ECO:0000313" key="9">
    <source>
        <dbReference type="Proteomes" id="UP001564626"/>
    </source>
</evidence>
<name>A0ABV4CPB5_9PSEU</name>
<dbReference type="Gene3D" id="1.20.1560.10">
    <property type="entry name" value="ABC transporter type 1, transmembrane domain"/>
    <property type="match status" value="1"/>
</dbReference>
<keyword evidence="4 5" id="KW-0472">Membrane</keyword>
<comment type="subcellular location">
    <subcellularLocation>
        <location evidence="1">Cell membrane</location>
        <topology evidence="1">Multi-pass membrane protein</topology>
    </subcellularLocation>
</comment>
<dbReference type="PROSITE" id="PS50929">
    <property type="entry name" value="ABC_TM1F"/>
    <property type="match status" value="1"/>
</dbReference>
<gene>
    <name evidence="8" type="ORF">AB8O55_19690</name>
</gene>
<protein>
    <submittedName>
        <fullName evidence="8">ABC transporter transmembrane domain-containing protein</fullName>
    </submittedName>
</protein>
<dbReference type="Pfam" id="PF00664">
    <property type="entry name" value="ABC_membrane"/>
    <property type="match status" value="1"/>
</dbReference>
<evidence type="ECO:0000256" key="4">
    <source>
        <dbReference type="ARBA" id="ARBA00023136"/>
    </source>
</evidence>
<comment type="caution">
    <text evidence="8">The sequence shown here is derived from an EMBL/GenBank/DDBJ whole genome shotgun (WGS) entry which is preliminary data.</text>
</comment>
<dbReference type="Gene3D" id="3.40.50.300">
    <property type="entry name" value="P-loop containing nucleotide triphosphate hydrolases"/>
    <property type="match status" value="1"/>
</dbReference>
<dbReference type="InterPro" id="IPR017871">
    <property type="entry name" value="ABC_transporter-like_CS"/>
</dbReference>
<sequence length="521" mass="54240">MVDTRGPARLLWSLLRQRPGLLLLTAVSGALWMLPTAVLPLVVGAAIDSGIRAGSVPALLAWAGVVVLLGFTQAAGSALLTWAAHSSWIHGAETSQRLVHDHVVRLGGTTTRRVGTGEVVTAGGSDITEVATFFEVTGRLTGALVSFAVAAVAVLYISPLLGLIVLIGIPLATAGIAPLLIPYQRREEVQRERFSAVTSMAADIVAGLRVLRGLGGEARFRRRFQERSERMRTAGVAAVRAESWLEGAEVLLPGLVTVLVTWLGARLALNGTISVGELVAFYGISAFLVIPVSTATEAANSYAVALVAADRIRDLLNLEPDAAAPPHPVPLPPGALDLQDDELKAPAGQLTVIDAGEGGSALAERLAGHPVGGGVLAGGVRLADVEPAELRRRVVLVHNQDPLFSGPARAEVDQGTPVPVDTALHAADAADVLAALPGDAELDELGRSLSGGQRQRLVLARALCADADVLVLDDPTSAVDAHSEQRIAQRVRDLRSGRTTVVLTQSPLWKAVADTTPGGTP</sequence>
<evidence type="ECO:0000259" key="7">
    <source>
        <dbReference type="PROSITE" id="PS50929"/>
    </source>
</evidence>
<dbReference type="InterPro" id="IPR039421">
    <property type="entry name" value="Type_1_exporter"/>
</dbReference>
<dbReference type="EMBL" id="JBGEHV010000040">
    <property type="protein sequence ID" value="MEY8041636.1"/>
    <property type="molecule type" value="Genomic_DNA"/>
</dbReference>
<feature type="transmembrane region" description="Helical" evidence="5">
    <location>
        <begin position="59"/>
        <end position="80"/>
    </location>
</feature>
<dbReference type="SUPFAM" id="SSF90123">
    <property type="entry name" value="ABC transporter transmembrane region"/>
    <property type="match status" value="1"/>
</dbReference>
<dbReference type="PROSITE" id="PS50893">
    <property type="entry name" value="ABC_TRANSPORTER_2"/>
    <property type="match status" value="1"/>
</dbReference>
<evidence type="ECO:0000256" key="2">
    <source>
        <dbReference type="ARBA" id="ARBA00022692"/>
    </source>
</evidence>
<feature type="transmembrane region" description="Helical" evidence="5">
    <location>
        <begin position="163"/>
        <end position="183"/>
    </location>
</feature>
<evidence type="ECO:0000313" key="8">
    <source>
        <dbReference type="EMBL" id="MEY8041636.1"/>
    </source>
</evidence>
<feature type="domain" description="ABC transporter" evidence="6">
    <location>
        <begin position="310"/>
        <end position="521"/>
    </location>
</feature>
<feature type="domain" description="ABC transmembrane type-1" evidence="7">
    <location>
        <begin position="23"/>
        <end position="303"/>
    </location>
</feature>
<keyword evidence="9" id="KW-1185">Reference proteome</keyword>